<gene>
    <name evidence="4" type="ORF">SALB_01805</name>
</gene>
<dbReference type="CDD" id="cd00865">
    <property type="entry name" value="PEBP_bact_arch"/>
    <property type="match status" value="1"/>
</dbReference>
<comment type="similarity">
    <text evidence="1">Belongs to the UPF0098 family.</text>
</comment>
<dbReference type="STRING" id="68570.DC74_1000"/>
<evidence type="ECO:0000256" key="3">
    <source>
        <dbReference type="SAM" id="SignalP"/>
    </source>
</evidence>
<dbReference type="PANTHER" id="PTHR30289">
    <property type="entry name" value="UNCHARACTERIZED PROTEIN YBCL-RELATED"/>
    <property type="match status" value="1"/>
</dbReference>
<feature type="region of interest" description="Disordered" evidence="2">
    <location>
        <begin position="33"/>
        <end position="66"/>
    </location>
</feature>
<dbReference type="PANTHER" id="PTHR30289:SF1">
    <property type="entry name" value="PEBP (PHOSPHATIDYLETHANOLAMINE-BINDING PROTEIN) FAMILY PROTEIN"/>
    <property type="match status" value="1"/>
</dbReference>
<dbReference type="EMBL" id="BHXC01000006">
    <property type="protein sequence ID" value="GCB89131.1"/>
    <property type="molecule type" value="Genomic_DNA"/>
</dbReference>
<protein>
    <submittedName>
        <fullName evidence="4">Uncharacterized protein</fullName>
    </submittedName>
</protein>
<name>A0A059VWW0_STRNR</name>
<dbReference type="PROSITE" id="PS51257">
    <property type="entry name" value="PROKAR_LIPOPROTEIN"/>
    <property type="match status" value="1"/>
</dbReference>
<evidence type="ECO:0000313" key="4">
    <source>
        <dbReference type="EMBL" id="GCB89131.1"/>
    </source>
</evidence>
<dbReference type="NCBIfam" id="TIGR00481">
    <property type="entry name" value="YbhB/YbcL family Raf kinase inhibitor-like protein"/>
    <property type="match status" value="1"/>
</dbReference>
<reference evidence="4 5" key="1">
    <citation type="journal article" date="2019" name="Microbiol. Resour. Announc.">
        <title>Draft Genome Sequence of the Most Traditional epsilon-Poly-l-Lysine Producer, Streptomyces albulus NBRC14147.</title>
        <authorList>
            <person name="Yamanaka K."/>
            <person name="Hamano Y."/>
        </authorList>
    </citation>
    <scope>NUCLEOTIDE SEQUENCE [LARGE SCALE GENOMIC DNA]</scope>
    <source>
        <strain evidence="4 5">NBRC 14147</strain>
    </source>
</reference>
<proteinExistence type="inferred from homology"/>
<feature type="signal peptide" evidence="3">
    <location>
        <begin position="1"/>
        <end position="30"/>
    </location>
</feature>
<evidence type="ECO:0000256" key="1">
    <source>
        <dbReference type="ARBA" id="ARBA00007120"/>
    </source>
</evidence>
<sequence length="207" mass="22088">MRTRLSTVGRMRGHPPLATVAATAALLACASCSGTSEPAPNTRTSSTATTRTTTAPTGPLTLTRGQGFDRTGAFTSLMTCDDPRDYSPGLNFANVPTGTRELALTMVDLDVHKIHWLQLGIPPSAHGISAHHLLPGAREALNDFGEATYDGPCPPHGSTHRYELTLYALHEPMPTSFDGSTPPAQTLQEIKRRAFASATLVAPYTRH</sequence>
<accession>A0A059VWW0</accession>
<evidence type="ECO:0000256" key="2">
    <source>
        <dbReference type="SAM" id="MobiDB-lite"/>
    </source>
</evidence>
<dbReference type="Proteomes" id="UP000288351">
    <property type="component" value="Unassembled WGS sequence"/>
</dbReference>
<dbReference type="SUPFAM" id="SSF49777">
    <property type="entry name" value="PEBP-like"/>
    <property type="match status" value="1"/>
</dbReference>
<dbReference type="Pfam" id="PF01161">
    <property type="entry name" value="PBP"/>
    <property type="match status" value="1"/>
</dbReference>
<keyword evidence="3" id="KW-0732">Signal</keyword>
<dbReference type="InterPro" id="IPR008914">
    <property type="entry name" value="PEBP"/>
</dbReference>
<evidence type="ECO:0000313" key="5">
    <source>
        <dbReference type="Proteomes" id="UP000288351"/>
    </source>
</evidence>
<dbReference type="AlphaFoldDB" id="A0A059VWW0"/>
<dbReference type="InterPro" id="IPR036610">
    <property type="entry name" value="PEBP-like_sf"/>
</dbReference>
<comment type="caution">
    <text evidence="4">The sequence shown here is derived from an EMBL/GenBank/DDBJ whole genome shotgun (WGS) entry which is preliminary data.</text>
</comment>
<dbReference type="InterPro" id="IPR005247">
    <property type="entry name" value="YbhB_YbcL/LppC-like"/>
</dbReference>
<dbReference type="eggNOG" id="COG1881">
    <property type="taxonomic scope" value="Bacteria"/>
</dbReference>
<feature type="compositionally biased region" description="Low complexity" evidence="2">
    <location>
        <begin position="33"/>
        <end position="65"/>
    </location>
</feature>
<feature type="chain" id="PRO_5043791953" evidence="3">
    <location>
        <begin position="31"/>
        <end position="207"/>
    </location>
</feature>
<dbReference type="Gene3D" id="3.90.280.10">
    <property type="entry name" value="PEBP-like"/>
    <property type="match status" value="1"/>
</dbReference>
<organism evidence="4 5">
    <name type="scientific">Streptomyces noursei</name>
    <name type="common">Streptomyces albulus</name>
    <dbReference type="NCBI Taxonomy" id="1971"/>
    <lineage>
        <taxon>Bacteria</taxon>
        <taxon>Bacillati</taxon>
        <taxon>Actinomycetota</taxon>
        <taxon>Actinomycetes</taxon>
        <taxon>Kitasatosporales</taxon>
        <taxon>Streptomycetaceae</taxon>
        <taxon>Streptomyces</taxon>
    </lineage>
</organism>